<accession>A0A926HL72</accession>
<dbReference type="EMBL" id="JACRSR010000003">
    <property type="protein sequence ID" value="MBC8531752.1"/>
    <property type="molecule type" value="Genomic_DNA"/>
</dbReference>
<organism evidence="1 2">
    <name type="scientific">Gehongia tenuis</name>
    <dbReference type="NCBI Taxonomy" id="2763655"/>
    <lineage>
        <taxon>Bacteria</taxon>
        <taxon>Bacillati</taxon>
        <taxon>Bacillota</taxon>
        <taxon>Clostridia</taxon>
        <taxon>Christensenellales</taxon>
        <taxon>Christensenellaceae</taxon>
        <taxon>Gehongia</taxon>
    </lineage>
</organism>
<reference evidence="1" key="1">
    <citation type="submission" date="2020-08" db="EMBL/GenBank/DDBJ databases">
        <title>Genome public.</title>
        <authorList>
            <person name="Liu C."/>
            <person name="Sun Q."/>
        </authorList>
    </citation>
    <scope>NUCLEOTIDE SEQUENCE</scope>
    <source>
        <strain evidence="1">NSJ-53</strain>
    </source>
</reference>
<protein>
    <recommendedName>
        <fullName evidence="3">DUF3168 domain-containing protein</fullName>
    </recommendedName>
</protein>
<gene>
    <name evidence="1" type="ORF">H8696_07810</name>
</gene>
<keyword evidence="2" id="KW-1185">Reference proteome</keyword>
<dbReference type="Proteomes" id="UP000623172">
    <property type="component" value="Unassembled WGS sequence"/>
</dbReference>
<sequence length="125" mass="13904">MAGNQGEPVRTRLNVIEAIRAALIPLGYPVERTSHNTTLYPDADTFFVVWLYSNVSAFYASGRPLCEITRGQVDLWCKDGTTFDELAHQAKCALKAAGMTVAVGLEQKEKDWYHLAIDVEVQTDL</sequence>
<evidence type="ECO:0008006" key="3">
    <source>
        <dbReference type="Google" id="ProtNLM"/>
    </source>
</evidence>
<evidence type="ECO:0000313" key="1">
    <source>
        <dbReference type="EMBL" id="MBC8531752.1"/>
    </source>
</evidence>
<proteinExistence type="predicted"/>
<dbReference type="AlphaFoldDB" id="A0A926HL72"/>
<comment type="caution">
    <text evidence="1">The sequence shown here is derived from an EMBL/GenBank/DDBJ whole genome shotgun (WGS) entry which is preliminary data.</text>
</comment>
<name>A0A926HL72_9FIRM</name>
<dbReference type="RefSeq" id="WP_249316372.1">
    <property type="nucleotide sequence ID" value="NZ_JACRSR010000003.1"/>
</dbReference>
<evidence type="ECO:0000313" key="2">
    <source>
        <dbReference type="Proteomes" id="UP000623172"/>
    </source>
</evidence>